<name>A0A5M8NUS6_9BACT</name>
<keyword evidence="2" id="KW-0560">Oxidoreductase</keyword>
<organism evidence="2 3">
    <name type="scientific">Candidatus Ordinivivax streblomastigis</name>
    <dbReference type="NCBI Taxonomy" id="2540710"/>
    <lineage>
        <taxon>Bacteria</taxon>
        <taxon>Pseudomonadati</taxon>
        <taxon>Bacteroidota</taxon>
        <taxon>Bacteroidia</taxon>
        <taxon>Bacteroidales</taxon>
        <taxon>Candidatus Ordinivivax</taxon>
    </lineage>
</organism>
<dbReference type="GO" id="GO:0043866">
    <property type="term" value="F:adenylyl-sulfate reductase (thioredoxin) activity"/>
    <property type="evidence" value="ECO:0007669"/>
    <property type="project" value="UniProtKB-EC"/>
</dbReference>
<dbReference type="Gene3D" id="3.40.50.620">
    <property type="entry name" value="HUPs"/>
    <property type="match status" value="1"/>
</dbReference>
<dbReference type="EMBL" id="SNRX01000095">
    <property type="protein sequence ID" value="KAA6300353.1"/>
    <property type="molecule type" value="Genomic_DNA"/>
</dbReference>
<evidence type="ECO:0000313" key="3">
    <source>
        <dbReference type="Proteomes" id="UP000324575"/>
    </source>
</evidence>
<dbReference type="InterPro" id="IPR014729">
    <property type="entry name" value="Rossmann-like_a/b/a_fold"/>
</dbReference>
<dbReference type="SUPFAM" id="SSF52402">
    <property type="entry name" value="Adenine nucleotide alpha hydrolases-like"/>
    <property type="match status" value="1"/>
</dbReference>
<accession>A0A5M8NUS6</accession>
<proteinExistence type="predicted"/>
<dbReference type="AlphaFoldDB" id="A0A5M8NUS6"/>
<protein>
    <submittedName>
        <fullName evidence="2">Thioredoxin-dependent 5'-adenylylsulfate reductase</fullName>
        <ecNumber evidence="2">1.8.4.10</ecNumber>
    </submittedName>
</protein>
<feature type="domain" description="Phosphoadenosine phosphosulphate reductase" evidence="1">
    <location>
        <begin position="85"/>
        <end position="183"/>
    </location>
</feature>
<comment type="caution">
    <text evidence="2">The sequence shown here is derived from an EMBL/GenBank/DDBJ whole genome shotgun (WGS) entry which is preliminary data.</text>
</comment>
<dbReference type="EC" id="1.8.4.10" evidence="2"/>
<reference evidence="2 3" key="1">
    <citation type="submission" date="2019-03" db="EMBL/GenBank/DDBJ databases">
        <title>Single cell metagenomics reveals metabolic interactions within the superorganism composed of flagellate Streblomastix strix and complex community of Bacteroidetes bacteria on its surface.</title>
        <authorList>
            <person name="Treitli S.C."/>
            <person name="Kolisko M."/>
            <person name="Husnik F."/>
            <person name="Keeling P."/>
            <person name="Hampl V."/>
        </authorList>
    </citation>
    <scope>NUCLEOTIDE SEQUENCE [LARGE SCALE GENOMIC DNA]</scope>
    <source>
        <strain evidence="2">St1</strain>
    </source>
</reference>
<dbReference type="InterPro" id="IPR002500">
    <property type="entry name" value="PAPS_reduct_dom"/>
</dbReference>
<sequence>MQHRNEYPEVVKFVRQTENVTVIHPEIHIRQIIEKYGFPLISKEQSQYIRQAKHTNSEKLRNIRLYGSINGIGKIAERWKFLIEAPFNVSEKCCHFLKRKPFDKFRKESGLYPVIGTMASESRLRFQKWLKNGCNSFETNLIASYPLSIWTETDIWAYIRKFNLPYSSIYDMDIKRTGCMFCSFGCHIKGDRRFYFLKENKPKIYEHFMQMQNNGITYREALQYCGINFPDSINKQMKLDF</sequence>
<dbReference type="Proteomes" id="UP000324575">
    <property type="component" value="Unassembled WGS sequence"/>
</dbReference>
<evidence type="ECO:0000313" key="2">
    <source>
        <dbReference type="EMBL" id="KAA6300353.1"/>
    </source>
</evidence>
<dbReference type="Pfam" id="PF01507">
    <property type="entry name" value="PAPS_reduct"/>
    <property type="match status" value="1"/>
</dbReference>
<evidence type="ECO:0000259" key="1">
    <source>
        <dbReference type="Pfam" id="PF01507"/>
    </source>
</evidence>
<gene>
    <name evidence="2" type="ORF">EZS26_003504</name>
</gene>